<protein>
    <submittedName>
        <fullName evidence="3">Uncharacterized protein</fullName>
    </submittedName>
</protein>
<dbReference type="EMBL" id="FWEW01000731">
    <property type="protein sequence ID" value="SLM35495.1"/>
    <property type="molecule type" value="Genomic_DNA"/>
</dbReference>
<evidence type="ECO:0000313" key="5">
    <source>
        <dbReference type="Proteomes" id="UP000324767"/>
    </source>
</evidence>
<reference evidence="3" key="1">
    <citation type="submission" date="2017-03" db="EMBL/GenBank/DDBJ databases">
        <authorList>
            <person name="Afonso C.L."/>
            <person name="Miller P.J."/>
            <person name="Scott M.A."/>
            <person name="Spackman E."/>
            <person name="Goraichik I."/>
            <person name="Dimitrov K.M."/>
            <person name="Suarez D.L."/>
            <person name="Swayne D.E."/>
        </authorList>
    </citation>
    <scope>NUCLEOTIDE SEQUENCE [LARGE SCALE GENOMIC DNA]</scope>
</reference>
<feature type="compositionally biased region" description="Basic residues" evidence="1">
    <location>
        <begin position="200"/>
        <end position="210"/>
    </location>
</feature>
<dbReference type="EMBL" id="VXIT01000005">
    <property type="protein sequence ID" value="KAA6412477.1"/>
    <property type="molecule type" value="Genomic_DNA"/>
</dbReference>
<evidence type="ECO:0000313" key="4">
    <source>
        <dbReference type="Proteomes" id="UP000192927"/>
    </source>
</evidence>
<gene>
    <name evidence="2" type="ORF">FRX48_03468</name>
</gene>
<evidence type="ECO:0000256" key="1">
    <source>
        <dbReference type="SAM" id="MobiDB-lite"/>
    </source>
</evidence>
<feature type="compositionally biased region" description="Basic and acidic residues" evidence="1">
    <location>
        <begin position="211"/>
        <end position="220"/>
    </location>
</feature>
<reference evidence="4" key="2">
    <citation type="submission" date="2017-03" db="EMBL/GenBank/DDBJ databases">
        <authorList>
            <person name="Sharma R."/>
            <person name="Thines M."/>
        </authorList>
    </citation>
    <scope>NUCLEOTIDE SEQUENCE [LARGE SCALE GENOMIC DNA]</scope>
</reference>
<dbReference type="Proteomes" id="UP000324767">
    <property type="component" value="Unassembled WGS sequence"/>
</dbReference>
<dbReference type="Proteomes" id="UP000192927">
    <property type="component" value="Unassembled WGS sequence"/>
</dbReference>
<name>A0A1W5CXN4_9LECA</name>
<dbReference type="InterPro" id="IPR021641">
    <property type="entry name" value="DUF3245"/>
</dbReference>
<feature type="region of interest" description="Disordered" evidence="1">
    <location>
        <begin position="37"/>
        <end position="62"/>
    </location>
</feature>
<sequence>MPATTSEADIIFNKANLALAKSQRLIASWLPPRTAEELANAKSEEEIEKEEQEMFTPVPELLGLGAPLPAAIKDGDARRQDLASNAKLRRQLLGKDFQRLQGEGAKGNKSVSGSVLLGSKPRPVPAKRELVSEDEDEAGRSSVGKSKRKKVASRLGVADGQDGEDVKAPDGGAAQVPDDPRPPKKASNYLDEVLAERSWKKQKKKNKKKRKDEVRGEDVL</sequence>
<dbReference type="OrthoDB" id="3438340at2759"/>
<dbReference type="AlphaFoldDB" id="A0A1W5CXN4"/>
<reference evidence="2 5" key="3">
    <citation type="submission" date="2019-09" db="EMBL/GenBank/DDBJ databases">
        <title>The hologenome of the rock-dwelling lichen Lasallia pustulata.</title>
        <authorList>
            <person name="Greshake Tzovaras B."/>
            <person name="Segers F."/>
            <person name="Bicker A."/>
            <person name="Dal Grande F."/>
            <person name="Otte J."/>
            <person name="Hankeln T."/>
            <person name="Schmitt I."/>
            <person name="Ebersberger I."/>
        </authorList>
    </citation>
    <scope>NUCLEOTIDE SEQUENCE [LARGE SCALE GENOMIC DNA]</scope>
    <source>
        <strain evidence="2">A1-1</strain>
    </source>
</reference>
<dbReference type="Pfam" id="PF11595">
    <property type="entry name" value="DUF3245"/>
    <property type="match status" value="1"/>
</dbReference>
<feature type="region of interest" description="Disordered" evidence="1">
    <location>
        <begin position="97"/>
        <end position="220"/>
    </location>
</feature>
<keyword evidence="4" id="KW-1185">Reference proteome</keyword>
<organism evidence="3 4">
    <name type="scientific">Lasallia pustulata</name>
    <dbReference type="NCBI Taxonomy" id="136370"/>
    <lineage>
        <taxon>Eukaryota</taxon>
        <taxon>Fungi</taxon>
        <taxon>Dikarya</taxon>
        <taxon>Ascomycota</taxon>
        <taxon>Pezizomycotina</taxon>
        <taxon>Lecanoromycetes</taxon>
        <taxon>OSLEUM clade</taxon>
        <taxon>Umbilicariomycetidae</taxon>
        <taxon>Umbilicariales</taxon>
        <taxon>Umbilicariaceae</taxon>
        <taxon>Lasallia</taxon>
    </lineage>
</organism>
<proteinExistence type="predicted"/>
<evidence type="ECO:0000313" key="3">
    <source>
        <dbReference type="EMBL" id="SLM35495.1"/>
    </source>
</evidence>
<evidence type="ECO:0000313" key="2">
    <source>
        <dbReference type="EMBL" id="KAA6412477.1"/>
    </source>
</evidence>
<accession>A0A1W5CXN4</accession>